<dbReference type="Proteomes" id="UP000233343">
    <property type="component" value="Unassembled WGS sequence"/>
</dbReference>
<keyword evidence="4" id="KW-1185">Reference proteome</keyword>
<proteinExistence type="predicted"/>
<dbReference type="AlphaFoldDB" id="A0A2N0ZBI1"/>
<protein>
    <recommendedName>
        <fullName evidence="2">PepSY domain-containing protein</fullName>
    </recommendedName>
</protein>
<dbReference type="Gene3D" id="3.10.450.40">
    <property type="match status" value="2"/>
</dbReference>
<feature type="signal peptide" evidence="1">
    <location>
        <begin position="1"/>
        <end position="24"/>
    </location>
</feature>
<comment type="caution">
    <text evidence="3">The sequence shown here is derived from an EMBL/GenBank/DDBJ whole genome shotgun (WGS) entry which is preliminary data.</text>
</comment>
<reference evidence="3 4" key="1">
    <citation type="journal article" date="2010" name="Int. J. Syst. Evol. Microbiol.">
        <title>Bacillus horneckiae sp. nov., isolated from a spacecraft-assembly clean room.</title>
        <authorList>
            <person name="Vaishampayan P."/>
            <person name="Probst A."/>
            <person name="Krishnamurthi S."/>
            <person name="Ghosh S."/>
            <person name="Osman S."/>
            <person name="McDowall A."/>
            <person name="Ruckmani A."/>
            <person name="Mayilraj S."/>
            <person name="Venkateswaran K."/>
        </authorList>
    </citation>
    <scope>NUCLEOTIDE SEQUENCE [LARGE SCALE GENOMIC DNA]</scope>
    <source>
        <strain evidence="4">1PO1SC</strain>
    </source>
</reference>
<feature type="domain" description="PepSY" evidence="2">
    <location>
        <begin position="44"/>
        <end position="98"/>
    </location>
</feature>
<evidence type="ECO:0000259" key="2">
    <source>
        <dbReference type="Pfam" id="PF03413"/>
    </source>
</evidence>
<dbReference type="RefSeq" id="WP_066189765.1">
    <property type="nucleotide sequence ID" value="NZ_CP194732.1"/>
</dbReference>
<organism evidence="3 4">
    <name type="scientific">Cytobacillus horneckiae</name>
    <dbReference type="NCBI Taxonomy" id="549687"/>
    <lineage>
        <taxon>Bacteria</taxon>
        <taxon>Bacillati</taxon>
        <taxon>Bacillota</taxon>
        <taxon>Bacilli</taxon>
        <taxon>Bacillales</taxon>
        <taxon>Bacillaceae</taxon>
        <taxon>Cytobacillus</taxon>
    </lineage>
</organism>
<dbReference type="Pfam" id="PF03413">
    <property type="entry name" value="PepSY"/>
    <property type="match status" value="2"/>
</dbReference>
<dbReference type="InterPro" id="IPR025711">
    <property type="entry name" value="PepSY"/>
</dbReference>
<evidence type="ECO:0000256" key="1">
    <source>
        <dbReference type="SAM" id="SignalP"/>
    </source>
</evidence>
<feature type="chain" id="PRO_5039596395" description="PepSY domain-containing protein" evidence="1">
    <location>
        <begin position="25"/>
        <end position="181"/>
    </location>
</feature>
<gene>
    <name evidence="3" type="ORF">CWS20_21485</name>
</gene>
<keyword evidence="1" id="KW-0732">Signal</keyword>
<sequence length="181" mass="19867">MKNTIFIGLLTAGVILGGAVAVGATNNDTSADDHPKTEENKDLITMEEAGDIALNKQAGRVEEIEVETEAGEQYYDVEIENDDSEYDVQIEAATGKVVPVNAKVEDDLDDDDDIQLRKQDIISEKEAIAIAEKEANGRVTEIELDEDDRLIVYEVEVISKKSEVDIEINAVTGEVIKKEND</sequence>
<evidence type="ECO:0000313" key="4">
    <source>
        <dbReference type="Proteomes" id="UP000233343"/>
    </source>
</evidence>
<accession>A0A2N0ZBI1</accession>
<dbReference type="EMBL" id="PISD01000054">
    <property type="protein sequence ID" value="PKG26882.1"/>
    <property type="molecule type" value="Genomic_DNA"/>
</dbReference>
<name>A0A2N0ZBI1_9BACI</name>
<evidence type="ECO:0000313" key="3">
    <source>
        <dbReference type="EMBL" id="PKG26882.1"/>
    </source>
</evidence>
<feature type="domain" description="PepSY" evidence="2">
    <location>
        <begin position="122"/>
        <end position="179"/>
    </location>
</feature>